<protein>
    <submittedName>
        <fullName evidence="2">Uncharacterized protein</fullName>
    </submittedName>
</protein>
<name>A0A0F9STZ1_9ZZZZ</name>
<evidence type="ECO:0000313" key="2">
    <source>
        <dbReference type="EMBL" id="KKN40406.1"/>
    </source>
</evidence>
<proteinExistence type="predicted"/>
<comment type="caution">
    <text evidence="2">The sequence shown here is derived from an EMBL/GenBank/DDBJ whole genome shotgun (WGS) entry which is preliminary data.</text>
</comment>
<gene>
    <name evidence="2" type="ORF">LCGC14_0733600</name>
</gene>
<keyword evidence="1" id="KW-1133">Transmembrane helix</keyword>
<accession>A0A0F9STZ1</accession>
<sequence length="135" mass="15580">MTPINLTLTNTLLNQWDVVWSNLTTIYYPGRYYIKITAYDSSYYHNINQSVGLLNITHEYDEIDDEDNDIASKPFDIVTFLTSSTGMISIGVGGALIVAVILFKKYKAHYKPSSKQRMATEQYRIIFRRYENDSS</sequence>
<keyword evidence="1" id="KW-0472">Membrane</keyword>
<keyword evidence="1" id="KW-0812">Transmembrane</keyword>
<dbReference type="EMBL" id="LAZR01001707">
    <property type="protein sequence ID" value="KKN40406.1"/>
    <property type="molecule type" value="Genomic_DNA"/>
</dbReference>
<organism evidence="2">
    <name type="scientific">marine sediment metagenome</name>
    <dbReference type="NCBI Taxonomy" id="412755"/>
    <lineage>
        <taxon>unclassified sequences</taxon>
        <taxon>metagenomes</taxon>
        <taxon>ecological metagenomes</taxon>
    </lineage>
</organism>
<reference evidence="2" key="1">
    <citation type="journal article" date="2015" name="Nature">
        <title>Complex archaea that bridge the gap between prokaryotes and eukaryotes.</title>
        <authorList>
            <person name="Spang A."/>
            <person name="Saw J.H."/>
            <person name="Jorgensen S.L."/>
            <person name="Zaremba-Niedzwiedzka K."/>
            <person name="Martijn J."/>
            <person name="Lind A.E."/>
            <person name="van Eijk R."/>
            <person name="Schleper C."/>
            <person name="Guy L."/>
            <person name="Ettema T.J."/>
        </authorList>
    </citation>
    <scope>NUCLEOTIDE SEQUENCE</scope>
</reference>
<feature type="transmembrane region" description="Helical" evidence="1">
    <location>
        <begin position="77"/>
        <end position="103"/>
    </location>
</feature>
<evidence type="ECO:0000256" key="1">
    <source>
        <dbReference type="SAM" id="Phobius"/>
    </source>
</evidence>
<dbReference type="AlphaFoldDB" id="A0A0F9STZ1"/>